<dbReference type="Proteomes" id="UP000733379">
    <property type="component" value="Unassembled WGS sequence"/>
</dbReference>
<keyword evidence="3" id="KW-1185">Reference proteome</keyword>
<evidence type="ECO:0000313" key="2">
    <source>
        <dbReference type="EMBL" id="MBU3061757.1"/>
    </source>
</evidence>
<proteinExistence type="predicted"/>
<feature type="signal peptide" evidence="1">
    <location>
        <begin position="1"/>
        <end position="30"/>
    </location>
</feature>
<name>A0ABS6AUQ7_9NOCA</name>
<dbReference type="PROSITE" id="PS51257">
    <property type="entry name" value="PROKAR_LIPOPROTEIN"/>
    <property type="match status" value="1"/>
</dbReference>
<dbReference type="InterPro" id="IPR024520">
    <property type="entry name" value="DUF3558"/>
</dbReference>
<reference evidence="2 3" key="1">
    <citation type="submission" date="2021-06" db="EMBL/GenBank/DDBJ databases">
        <title>Actinomycetes sequencing.</title>
        <authorList>
            <person name="Shan Q."/>
        </authorList>
    </citation>
    <scope>NUCLEOTIDE SEQUENCE [LARGE SCALE GENOMIC DNA]</scope>
    <source>
        <strain evidence="2 3">NEAU-G5</strain>
    </source>
</reference>
<dbReference type="RefSeq" id="WP_215916585.1">
    <property type="nucleotide sequence ID" value="NZ_JAHKNI010000002.1"/>
</dbReference>
<evidence type="ECO:0000256" key="1">
    <source>
        <dbReference type="SAM" id="SignalP"/>
    </source>
</evidence>
<organism evidence="2 3">
    <name type="scientific">Nocardia albiluteola</name>
    <dbReference type="NCBI Taxonomy" id="2842303"/>
    <lineage>
        <taxon>Bacteria</taxon>
        <taxon>Bacillati</taxon>
        <taxon>Actinomycetota</taxon>
        <taxon>Actinomycetes</taxon>
        <taxon>Mycobacteriales</taxon>
        <taxon>Nocardiaceae</taxon>
        <taxon>Nocardia</taxon>
    </lineage>
</organism>
<evidence type="ECO:0000313" key="3">
    <source>
        <dbReference type="Proteomes" id="UP000733379"/>
    </source>
</evidence>
<dbReference type="EMBL" id="JAHKNI010000002">
    <property type="protein sequence ID" value="MBU3061757.1"/>
    <property type="molecule type" value="Genomic_DNA"/>
</dbReference>
<comment type="caution">
    <text evidence="2">The sequence shown here is derived from an EMBL/GenBank/DDBJ whole genome shotgun (WGS) entry which is preliminary data.</text>
</comment>
<feature type="chain" id="PRO_5046818214" evidence="1">
    <location>
        <begin position="31"/>
        <end position="170"/>
    </location>
</feature>
<dbReference type="Pfam" id="PF12079">
    <property type="entry name" value="DUF3558"/>
    <property type="match status" value="1"/>
</dbReference>
<accession>A0ABS6AUQ7</accession>
<protein>
    <submittedName>
        <fullName evidence="2">DUF3558 domain-containing protein</fullName>
    </submittedName>
</protein>
<gene>
    <name evidence="2" type="ORF">KO481_09495</name>
</gene>
<sequence length="170" mass="18273">MGRFMRVAAAVLLTAAVAGCSSGGTPPSSADRSASDPNFLAGCGPVTDQFLARSLQGTVVRQQTAPTVCTWRAQTAHGVVDVTYSWFQDDVLMRDTQVAAQYGYQIEKLVVKKFGGMYWRDPNDPGSCGITTADTGTITWWIQNRDHAAQPDPCAVAMSLMQHTLLIDGT</sequence>
<keyword evidence="1" id="KW-0732">Signal</keyword>